<sequence>MDHSSVDNVATLTKKVGAYGNQLAAVFHNHALAAESLPPGFEGAINVLDATVVTLNQVLSLLNSEAEDIKDGPGKRHFSDVGLEYVKVLATECATTLAKVAPILENACLSTKDLKAKRRREKRELAKNGPVKVDIGALKLDEQAFLDVVENTKWSLATPEIEECMERLYDLQLHLLLVFQVVTVRVMSRDLSSGKADVKSIVAFHDRITRTAELVGIKLPKGRSRNKYSGHESSSESSSFFDSDSSDSDGSSVQSLKQSDKAQVKGPIAEHIFPHTLMRGGPPPPPPVGWPTGIPMAPRPTPPWTVPSCIPPSPPAEAPAGIDVNSVNPPSYSESKPVPAASSTASTLLGTVSQTSNVPSSEVSSSEKSDAGKASTFPEEKRKTEENPTTAETKLTPPALEPRLFKSNTNSLRFKAKSFFRSHESLAKEMKKVLSDADSALTAAVIQAGNLRQVPHSAFHSLEATHMRTILAQINNNDWYDTFTKMDAIEHAALDHLLRPRWIKGQKYERELVVLKVVHKKKHAWALVLRDILAKFPAPYSNNSRVLLAIIREKLLDGKSLSLYLPPPPPPGPHTILPPFPPPNVIPLVRPPPGIPSPPCRTSKISDLRYPPAAPYPSPSATVLGHGSAATAPCPARPDPPQGTVIDSIRVSDTTPLTEYDATLALTTYIEYTLRLTDALNPGVPRSWHRVAVTQESAERHLVIQRVKTFERAGGNVLQISLRLTEQQSSQVARLMDELKANERDIRFEWCWVEISLFDCYGEISDFASSTACAKISSATMMHLIAKRMPKAQFKPLDLYNSLMRPPPPPMPATNQAPVIVDLSHSRDRSRSRSRSRSERRYHDWISDASSISSLSSDDSSVGYVRRKLRKNKVRKLARADLGYSSDSDTYESEDEDVIKIKLELKRGDDVVQSLLNIWTPQVEAKGKGKEKAV</sequence>
<feature type="region of interest" description="Disordered" evidence="1">
    <location>
        <begin position="803"/>
        <end position="838"/>
    </location>
</feature>
<feature type="region of interest" description="Disordered" evidence="1">
    <location>
        <begin position="222"/>
        <end position="403"/>
    </location>
</feature>
<protein>
    <submittedName>
        <fullName evidence="2">Uncharacterized protein</fullName>
    </submittedName>
</protein>
<dbReference type="InterPro" id="IPR051412">
    <property type="entry name" value="Formin_Homology_Diaphanous_sf"/>
</dbReference>
<keyword evidence="3" id="KW-1185">Reference proteome</keyword>
<dbReference type="EMBL" id="KZ613486">
    <property type="protein sequence ID" value="PMD20070.1"/>
    <property type="molecule type" value="Genomic_DNA"/>
</dbReference>
<dbReference type="AlphaFoldDB" id="A0A2J6Q1B5"/>
<evidence type="ECO:0000313" key="3">
    <source>
        <dbReference type="Proteomes" id="UP000235672"/>
    </source>
</evidence>
<evidence type="ECO:0000313" key="2">
    <source>
        <dbReference type="EMBL" id="PMD20070.1"/>
    </source>
</evidence>
<name>A0A2J6Q1B5_9HELO</name>
<feature type="compositionally biased region" description="Polar residues" evidence="1">
    <location>
        <begin position="341"/>
        <end position="352"/>
    </location>
</feature>
<feature type="compositionally biased region" description="Low complexity" evidence="1">
    <location>
        <begin position="235"/>
        <end position="252"/>
    </location>
</feature>
<organism evidence="2 3">
    <name type="scientific">Hyaloscypha hepaticicola</name>
    <dbReference type="NCBI Taxonomy" id="2082293"/>
    <lineage>
        <taxon>Eukaryota</taxon>
        <taxon>Fungi</taxon>
        <taxon>Dikarya</taxon>
        <taxon>Ascomycota</taxon>
        <taxon>Pezizomycotina</taxon>
        <taxon>Leotiomycetes</taxon>
        <taxon>Helotiales</taxon>
        <taxon>Hyaloscyphaceae</taxon>
        <taxon>Hyaloscypha</taxon>
    </lineage>
</organism>
<dbReference type="OrthoDB" id="3565233at2759"/>
<feature type="compositionally biased region" description="Low complexity" evidence="1">
    <location>
        <begin position="353"/>
        <end position="364"/>
    </location>
</feature>
<feature type="compositionally biased region" description="Basic and acidic residues" evidence="1">
    <location>
        <begin position="824"/>
        <end position="838"/>
    </location>
</feature>
<feature type="compositionally biased region" description="Pro residues" evidence="1">
    <location>
        <begin position="297"/>
        <end position="317"/>
    </location>
</feature>
<gene>
    <name evidence="2" type="ORF">NA56DRAFT_704873</name>
</gene>
<accession>A0A2J6Q1B5</accession>
<dbReference type="PANTHER" id="PTHR45691">
    <property type="entry name" value="PROTEIN DIAPHANOUS"/>
    <property type="match status" value="1"/>
</dbReference>
<dbReference type="PANTHER" id="PTHR45691:SF6">
    <property type="entry name" value="PROTEIN DIAPHANOUS"/>
    <property type="match status" value="1"/>
</dbReference>
<dbReference type="GO" id="GO:0005884">
    <property type="term" value="C:actin filament"/>
    <property type="evidence" value="ECO:0007669"/>
    <property type="project" value="TreeGrafter"/>
</dbReference>
<evidence type="ECO:0000256" key="1">
    <source>
        <dbReference type="SAM" id="MobiDB-lite"/>
    </source>
</evidence>
<dbReference type="GO" id="GO:0030041">
    <property type="term" value="P:actin filament polymerization"/>
    <property type="evidence" value="ECO:0007669"/>
    <property type="project" value="TreeGrafter"/>
</dbReference>
<dbReference type="Proteomes" id="UP000235672">
    <property type="component" value="Unassembled WGS sequence"/>
</dbReference>
<feature type="compositionally biased region" description="Polar residues" evidence="1">
    <location>
        <begin position="325"/>
        <end position="334"/>
    </location>
</feature>
<reference evidence="2 3" key="1">
    <citation type="submission" date="2016-05" db="EMBL/GenBank/DDBJ databases">
        <title>A degradative enzymes factory behind the ericoid mycorrhizal symbiosis.</title>
        <authorList>
            <consortium name="DOE Joint Genome Institute"/>
            <person name="Martino E."/>
            <person name="Morin E."/>
            <person name="Grelet G."/>
            <person name="Kuo A."/>
            <person name="Kohler A."/>
            <person name="Daghino S."/>
            <person name="Barry K."/>
            <person name="Choi C."/>
            <person name="Cichocki N."/>
            <person name="Clum A."/>
            <person name="Copeland A."/>
            <person name="Hainaut M."/>
            <person name="Haridas S."/>
            <person name="Labutti K."/>
            <person name="Lindquist E."/>
            <person name="Lipzen A."/>
            <person name="Khouja H.-R."/>
            <person name="Murat C."/>
            <person name="Ohm R."/>
            <person name="Olson A."/>
            <person name="Spatafora J."/>
            <person name="Veneault-Fourrey C."/>
            <person name="Henrissat B."/>
            <person name="Grigoriev I."/>
            <person name="Martin F."/>
            <person name="Perotto S."/>
        </authorList>
    </citation>
    <scope>NUCLEOTIDE SEQUENCE [LARGE SCALE GENOMIC DNA]</scope>
    <source>
        <strain evidence="2 3">UAMH 7357</strain>
    </source>
</reference>
<proteinExistence type="predicted"/>
<dbReference type="STRING" id="1745343.A0A2J6Q1B5"/>